<dbReference type="EMBL" id="FZMO01000549">
    <property type="protein sequence ID" value="SNQ51823.1"/>
    <property type="molecule type" value="Genomic_DNA"/>
</dbReference>
<keyword evidence="2" id="KW-1185">Reference proteome</keyword>
<sequence length="285" mass="30603">MPRDEDFLAAAFNPIIGQSCTTYGHEVTLSDPGSAVRMSAFCGMVSSGAAGEKYLYSFQTSPERPAFLGSRQCNTASPDVGDTWMGASIRYACKHLPGITESSPQAGVFIATRVTPEELDQAEVLRVDVYRTAVEQPLGEPCPTAGATLATFDAGTADLAITCRDVIAGRSFYHLEITPTSHYGWSGSPGYVPDGNACNDIGNRSSTGGGGYPLRVTYCAELDQASTAAVVRRVTWTTEPPSHEKACTKGDTDIEELQDHYRFTLACKSMHGPMLRTVVYATKME</sequence>
<evidence type="ECO:0000313" key="1">
    <source>
        <dbReference type="EMBL" id="SNQ51823.1"/>
    </source>
</evidence>
<organism evidence="1 2">
    <name type="scientific">Frankia canadensis</name>
    <dbReference type="NCBI Taxonomy" id="1836972"/>
    <lineage>
        <taxon>Bacteria</taxon>
        <taxon>Bacillati</taxon>
        <taxon>Actinomycetota</taxon>
        <taxon>Actinomycetes</taxon>
        <taxon>Frankiales</taxon>
        <taxon>Frankiaceae</taxon>
        <taxon>Frankia</taxon>
    </lineage>
</organism>
<dbReference type="AlphaFoldDB" id="A0A2I2L1M1"/>
<reference evidence="1 2" key="1">
    <citation type="submission" date="2017-06" db="EMBL/GenBank/DDBJ databases">
        <authorList>
            <person name="Kim H.J."/>
            <person name="Triplett B.A."/>
        </authorList>
    </citation>
    <scope>NUCLEOTIDE SEQUENCE [LARGE SCALE GENOMIC DNA]</scope>
    <source>
        <strain evidence="1">FRACA_ARgP5</strain>
    </source>
</reference>
<dbReference type="RefSeq" id="WP_101836007.1">
    <property type="nucleotide sequence ID" value="NZ_FZMO01000549.1"/>
</dbReference>
<dbReference type="Proteomes" id="UP000234331">
    <property type="component" value="Unassembled WGS sequence"/>
</dbReference>
<proteinExistence type="predicted"/>
<gene>
    <name evidence="1" type="ORF">FRACA_810014</name>
</gene>
<accession>A0A2I2L1M1</accession>
<protein>
    <submittedName>
        <fullName evidence="1">Uncharacterized protein</fullName>
    </submittedName>
</protein>
<dbReference type="PROSITE" id="PS51257">
    <property type="entry name" value="PROKAR_LIPOPROTEIN"/>
    <property type="match status" value="1"/>
</dbReference>
<name>A0A2I2L1M1_9ACTN</name>
<evidence type="ECO:0000313" key="2">
    <source>
        <dbReference type="Proteomes" id="UP000234331"/>
    </source>
</evidence>